<dbReference type="SMART" id="SM01181">
    <property type="entry name" value="E2_bind"/>
    <property type="match status" value="1"/>
</dbReference>
<evidence type="ECO:0000313" key="2">
    <source>
        <dbReference type="EMBL" id="GAA41641.2"/>
    </source>
</evidence>
<dbReference type="Gene3D" id="3.10.290.20">
    <property type="entry name" value="Ubiquitin-like 2 activating enzyme e1b. Chain: B, domain 3"/>
    <property type="match status" value="1"/>
</dbReference>
<dbReference type="Pfam" id="PF08825">
    <property type="entry name" value="E2_bind"/>
    <property type="match status" value="1"/>
</dbReference>
<dbReference type="EMBL" id="DF145004">
    <property type="protein sequence ID" value="GAA41641.2"/>
    <property type="molecule type" value="Genomic_DNA"/>
</dbReference>
<proteinExistence type="predicted"/>
<name>H2KVT8_CLOSI</name>
<sequence>MACNNVPKDLHFTSKDTLRDLVEFLKTSTQYQMRSPSVTTVADGANKSLFIDLPDFESALRPNLSKTLAELDLHDGQLLSISDSTTPRTLSFRLRLDQNVDNMITD</sequence>
<protein>
    <submittedName>
        <fullName evidence="2">Ubiquitin-activating enzyme E1 C</fullName>
    </submittedName>
</protein>
<reference evidence="2" key="1">
    <citation type="journal article" date="2011" name="Genome Biol.">
        <title>The draft genome of the carcinogenic human liver fluke Clonorchis sinensis.</title>
        <authorList>
            <person name="Wang X."/>
            <person name="Chen W."/>
            <person name="Huang Y."/>
            <person name="Sun J."/>
            <person name="Men J."/>
            <person name="Liu H."/>
            <person name="Luo F."/>
            <person name="Guo L."/>
            <person name="Lv X."/>
            <person name="Deng C."/>
            <person name="Zhou C."/>
            <person name="Fan Y."/>
            <person name="Li X."/>
            <person name="Huang L."/>
            <person name="Hu Y."/>
            <person name="Liang C."/>
            <person name="Hu X."/>
            <person name="Xu J."/>
            <person name="Yu X."/>
        </authorList>
    </citation>
    <scope>NUCLEOTIDE SEQUENCE [LARGE SCALE GENOMIC DNA]</scope>
    <source>
        <strain evidence="2">Henan</strain>
    </source>
</reference>
<dbReference type="AlphaFoldDB" id="H2KVT8"/>
<dbReference type="GO" id="GO:0019781">
    <property type="term" value="F:NEDD8 activating enzyme activity"/>
    <property type="evidence" value="ECO:0007669"/>
    <property type="project" value="InterPro"/>
</dbReference>
<accession>H2KVT8</accession>
<organism evidence="2 3">
    <name type="scientific">Clonorchis sinensis</name>
    <name type="common">Chinese liver fluke</name>
    <dbReference type="NCBI Taxonomy" id="79923"/>
    <lineage>
        <taxon>Eukaryota</taxon>
        <taxon>Metazoa</taxon>
        <taxon>Spiralia</taxon>
        <taxon>Lophotrochozoa</taxon>
        <taxon>Platyhelminthes</taxon>
        <taxon>Trematoda</taxon>
        <taxon>Digenea</taxon>
        <taxon>Opisthorchiida</taxon>
        <taxon>Opisthorchiata</taxon>
        <taxon>Opisthorchiidae</taxon>
        <taxon>Clonorchis</taxon>
    </lineage>
</organism>
<evidence type="ECO:0000259" key="1">
    <source>
        <dbReference type="SMART" id="SM01181"/>
    </source>
</evidence>
<keyword evidence="3" id="KW-1185">Reference proteome</keyword>
<dbReference type="GO" id="GO:0045116">
    <property type="term" value="P:protein neddylation"/>
    <property type="evidence" value="ECO:0007669"/>
    <property type="project" value="InterPro"/>
</dbReference>
<dbReference type="InterPro" id="IPR014929">
    <property type="entry name" value="E2-binding"/>
</dbReference>
<gene>
    <name evidence="2" type="ORF">CLF_113146</name>
</gene>
<feature type="domain" description="E2 binding" evidence="1">
    <location>
        <begin position="10"/>
        <end position="97"/>
    </location>
</feature>
<evidence type="ECO:0000313" key="3">
    <source>
        <dbReference type="Proteomes" id="UP000008909"/>
    </source>
</evidence>
<dbReference type="Proteomes" id="UP000008909">
    <property type="component" value="Unassembled WGS sequence"/>
</dbReference>